<sequence length="347" mass="38901">MSCACRVLPWSIFSQSLAHVHSLESTVVREVARLASTIPPSTIHCRVLSAARQQRGFHGLAIGRRKSAGEATAVVEETAQERPSASSREPESRPSASLRHPPRSSDSATSPTKLRVRRSSVQIRGTSPQAKSPAIPSRPNRRKQAPGPKARAAGSVEKSEGLFSAPLKPKPTSKLEGWKAQKLALKEKFPEGWRPRKKLSPDALAGIRTVNAQYPDVFTTEALAERFSMSPEAIRRILRTKWQPSSEEEEERQDRWFRRGMQVWEQKAALGIKPPKRWRREGIARDPTHHERSKRAAMREKEIEDMEIAKYKAARPWLKFAPSKGEKETEQEAKGVTGVLRGARRPS</sequence>
<keyword evidence="8" id="KW-1185">Reference proteome</keyword>
<evidence type="ECO:0000256" key="5">
    <source>
        <dbReference type="ARBA" id="ARBA00022946"/>
    </source>
</evidence>
<comment type="caution">
    <text evidence="7">The sequence shown here is derived from an EMBL/GenBank/DDBJ whole genome shotgun (WGS) entry which is preliminary data.</text>
</comment>
<dbReference type="Proteomes" id="UP000557566">
    <property type="component" value="Unassembled WGS sequence"/>
</dbReference>
<organism evidence="7 8">
    <name type="scientific">Ophiocordyceps sinensis</name>
    <dbReference type="NCBI Taxonomy" id="72228"/>
    <lineage>
        <taxon>Eukaryota</taxon>
        <taxon>Fungi</taxon>
        <taxon>Dikarya</taxon>
        <taxon>Ascomycota</taxon>
        <taxon>Pezizomycotina</taxon>
        <taxon>Sordariomycetes</taxon>
        <taxon>Hypocreomycetidae</taxon>
        <taxon>Hypocreales</taxon>
        <taxon>Ophiocordycipitaceae</taxon>
        <taxon>Ophiocordyceps</taxon>
    </lineage>
</organism>
<protein>
    <recommendedName>
        <fullName evidence="4">Required for respiratory growth protein 9, mitochondrial</fullName>
    </recommendedName>
</protein>
<proteinExistence type="inferred from homology"/>
<dbReference type="PANTHER" id="PTHR13475">
    <property type="entry name" value="NEUGRIN"/>
    <property type="match status" value="1"/>
</dbReference>
<dbReference type="GO" id="GO:0005634">
    <property type="term" value="C:nucleus"/>
    <property type="evidence" value="ECO:0007669"/>
    <property type="project" value="TreeGrafter"/>
</dbReference>
<feature type="compositionally biased region" description="Polar residues" evidence="6">
    <location>
        <begin position="119"/>
        <end position="130"/>
    </location>
</feature>
<feature type="region of interest" description="Disordered" evidence="6">
    <location>
        <begin position="322"/>
        <end position="347"/>
    </location>
</feature>
<feature type="region of interest" description="Disordered" evidence="6">
    <location>
        <begin position="275"/>
        <end position="298"/>
    </location>
</feature>
<feature type="compositionally biased region" description="Basic and acidic residues" evidence="6">
    <location>
        <begin position="280"/>
        <end position="290"/>
    </location>
</feature>
<gene>
    <name evidence="7" type="ORF">G6O67_000202</name>
</gene>
<comment type="function">
    <text evidence="1">Required for respiratory activity and maintenance and expression of the mitochondrial genome.</text>
</comment>
<comment type="similarity">
    <text evidence="3">Belongs to the RRG9 family.</text>
</comment>
<feature type="compositionally biased region" description="Basic and acidic residues" evidence="6">
    <location>
        <begin position="324"/>
        <end position="333"/>
    </location>
</feature>
<evidence type="ECO:0000256" key="6">
    <source>
        <dbReference type="SAM" id="MobiDB-lite"/>
    </source>
</evidence>
<evidence type="ECO:0000256" key="2">
    <source>
        <dbReference type="ARBA" id="ARBA00004173"/>
    </source>
</evidence>
<evidence type="ECO:0000313" key="8">
    <source>
        <dbReference type="Proteomes" id="UP000557566"/>
    </source>
</evidence>
<evidence type="ECO:0000256" key="1">
    <source>
        <dbReference type="ARBA" id="ARBA00003548"/>
    </source>
</evidence>
<keyword evidence="5" id="KW-0809">Transit peptide</keyword>
<evidence type="ECO:0000313" key="7">
    <source>
        <dbReference type="EMBL" id="KAF4512871.1"/>
    </source>
</evidence>
<dbReference type="Pfam" id="PF06413">
    <property type="entry name" value="Neugrin"/>
    <property type="match status" value="1"/>
</dbReference>
<evidence type="ECO:0000256" key="3">
    <source>
        <dbReference type="ARBA" id="ARBA00010895"/>
    </source>
</evidence>
<accession>A0A8H4V9Q2</accession>
<dbReference type="GO" id="GO:0005739">
    <property type="term" value="C:mitochondrion"/>
    <property type="evidence" value="ECO:0007669"/>
    <property type="project" value="UniProtKB-SubCell"/>
</dbReference>
<dbReference type="InterPro" id="IPR010487">
    <property type="entry name" value="NGRN/Rrg9"/>
</dbReference>
<dbReference type="AlphaFoldDB" id="A0A8H4V9Q2"/>
<name>A0A8H4V9Q2_9HYPO</name>
<feature type="region of interest" description="Disordered" evidence="6">
    <location>
        <begin position="62"/>
        <end position="178"/>
    </location>
</feature>
<dbReference type="PANTHER" id="PTHR13475:SF3">
    <property type="entry name" value="NEUGRIN"/>
    <property type="match status" value="1"/>
</dbReference>
<dbReference type="EMBL" id="JAAVMX010000001">
    <property type="protein sequence ID" value="KAF4512871.1"/>
    <property type="molecule type" value="Genomic_DNA"/>
</dbReference>
<comment type="subcellular location">
    <subcellularLocation>
        <location evidence="2">Mitochondrion</location>
    </subcellularLocation>
</comment>
<feature type="compositionally biased region" description="Low complexity" evidence="6">
    <location>
        <begin position="70"/>
        <end position="97"/>
    </location>
</feature>
<dbReference type="OrthoDB" id="5578174at2759"/>
<evidence type="ECO:0000256" key="4">
    <source>
        <dbReference type="ARBA" id="ARBA00013566"/>
    </source>
</evidence>
<reference evidence="7 8" key="1">
    <citation type="journal article" date="2020" name="Genome Biol. Evol.">
        <title>A new high-quality draft genome assembly of the Chinese cordyceps Ophiocordyceps sinensis.</title>
        <authorList>
            <person name="Shu R."/>
            <person name="Zhang J."/>
            <person name="Meng Q."/>
            <person name="Zhang H."/>
            <person name="Zhou G."/>
            <person name="Li M."/>
            <person name="Wu P."/>
            <person name="Zhao Y."/>
            <person name="Chen C."/>
            <person name="Qin Q."/>
        </authorList>
    </citation>
    <scope>NUCLEOTIDE SEQUENCE [LARGE SCALE GENOMIC DNA]</scope>
    <source>
        <strain evidence="7 8">IOZ07</strain>
    </source>
</reference>